<dbReference type="CDD" id="cd01049">
    <property type="entry name" value="RNRR2"/>
    <property type="match status" value="1"/>
</dbReference>
<comment type="caution">
    <text evidence="7">The sequence shown here is derived from an EMBL/GenBank/DDBJ whole genome shotgun (WGS) entry which is preliminary data.</text>
</comment>
<gene>
    <name evidence="7" type="ORF">BKA23_0139</name>
</gene>
<dbReference type="EMBL" id="VIVQ01000001">
    <property type="protein sequence ID" value="TWE11377.1"/>
    <property type="molecule type" value="Genomic_DNA"/>
</dbReference>
<dbReference type="Proteomes" id="UP000318297">
    <property type="component" value="Unassembled WGS sequence"/>
</dbReference>
<dbReference type="RefSeq" id="WP_145224592.1">
    <property type="nucleotide sequence ID" value="NZ_VIVQ01000001.1"/>
</dbReference>
<keyword evidence="6" id="KW-0812">Transmembrane</keyword>
<dbReference type="NCBIfam" id="NF007186">
    <property type="entry name" value="PRK09614.1-5"/>
    <property type="match status" value="1"/>
</dbReference>
<feature type="binding site" evidence="5">
    <location>
        <position position="182"/>
    </location>
    <ligand>
        <name>Fe cation</name>
        <dbReference type="ChEBI" id="CHEBI:24875"/>
        <label>2</label>
    </ligand>
</feature>
<keyword evidence="4" id="KW-0560">Oxidoreductase</keyword>
<proteinExistence type="inferred from homology"/>
<dbReference type="GO" id="GO:0009263">
    <property type="term" value="P:deoxyribonucleotide biosynthetic process"/>
    <property type="evidence" value="ECO:0007669"/>
    <property type="project" value="UniProtKB-KW"/>
</dbReference>
<dbReference type="EC" id="1.17.4.1" evidence="4"/>
<dbReference type="SUPFAM" id="SSF47240">
    <property type="entry name" value="Ferritin-like"/>
    <property type="match status" value="1"/>
</dbReference>
<feature type="transmembrane region" description="Helical" evidence="6">
    <location>
        <begin position="174"/>
        <end position="196"/>
    </location>
</feature>
<dbReference type="UniPathway" id="UPA00326"/>
<feature type="binding site" evidence="5">
    <location>
        <position position="109"/>
    </location>
    <ligand>
        <name>Fe cation</name>
        <dbReference type="ChEBI" id="CHEBI:24875"/>
        <label>2</label>
    </ligand>
</feature>
<dbReference type="PIRSF" id="PIRSF000355">
    <property type="entry name" value="NrdB"/>
    <property type="match status" value="1"/>
</dbReference>
<dbReference type="OrthoDB" id="9766544at2"/>
<evidence type="ECO:0000256" key="5">
    <source>
        <dbReference type="PIRSR" id="PIRSR000355-2"/>
    </source>
</evidence>
<dbReference type="InterPro" id="IPR033909">
    <property type="entry name" value="RNR_small"/>
</dbReference>
<dbReference type="Pfam" id="PF00268">
    <property type="entry name" value="Ribonuc_red_sm"/>
    <property type="match status" value="1"/>
</dbReference>
<feature type="binding site" evidence="5">
    <location>
        <position position="219"/>
    </location>
    <ligand>
        <name>Fe cation</name>
        <dbReference type="ChEBI" id="CHEBI:24875"/>
        <label>2</label>
    </ligand>
</feature>
<evidence type="ECO:0000256" key="6">
    <source>
        <dbReference type="SAM" id="Phobius"/>
    </source>
</evidence>
<comment type="catalytic activity">
    <reaction evidence="3 4">
        <text>a 2'-deoxyribonucleoside 5'-diphosphate + [thioredoxin]-disulfide + H2O = a ribonucleoside 5'-diphosphate + [thioredoxin]-dithiol</text>
        <dbReference type="Rhea" id="RHEA:23252"/>
        <dbReference type="Rhea" id="RHEA-COMP:10698"/>
        <dbReference type="Rhea" id="RHEA-COMP:10700"/>
        <dbReference type="ChEBI" id="CHEBI:15377"/>
        <dbReference type="ChEBI" id="CHEBI:29950"/>
        <dbReference type="ChEBI" id="CHEBI:50058"/>
        <dbReference type="ChEBI" id="CHEBI:57930"/>
        <dbReference type="ChEBI" id="CHEBI:73316"/>
        <dbReference type="EC" id="1.17.4.1"/>
    </reaction>
</comment>
<organism evidence="7 8">
    <name type="scientific">Rudaeicoccus suwonensis</name>
    <dbReference type="NCBI Taxonomy" id="657409"/>
    <lineage>
        <taxon>Bacteria</taxon>
        <taxon>Bacillati</taxon>
        <taxon>Actinomycetota</taxon>
        <taxon>Actinomycetes</taxon>
        <taxon>Micrococcales</taxon>
        <taxon>Dermacoccaceae</taxon>
        <taxon>Rudaeicoccus</taxon>
    </lineage>
</organism>
<evidence type="ECO:0000313" key="8">
    <source>
        <dbReference type="Proteomes" id="UP000318297"/>
    </source>
</evidence>
<evidence type="ECO:0000256" key="1">
    <source>
        <dbReference type="ARBA" id="ARBA00009303"/>
    </source>
</evidence>
<dbReference type="GO" id="GO:0004748">
    <property type="term" value="F:ribonucleoside-diphosphate reductase activity, thioredoxin disulfide as acceptor"/>
    <property type="evidence" value="ECO:0007669"/>
    <property type="project" value="UniProtKB-EC"/>
</dbReference>
<sequence length="335" mass="38601">MTSTAAPTTAILGTGIQEGLLLKPIRYQWAYDLYNQAVANTWFPNEIQLGEDLADFERMTDEERHAVTFLMSYFNPNELLVNKALAFGVYPYLNAPEAHLYLAKQMWEEANHCMAFEYVLETFPINRDEAYAAHADIPSMVAKEEFEVRYIERMASQTLDITTTEGKRDFVRNLVAYNVVLEGIWFYSGFMVALSFRQRNLLRNFGSLMDWIVRDESLHLKFGINLILTVLEENPDLQTEEFADEIRQMVLDAVEMEERYNHDLLPRGILGLNADYINTYVRYLADRRLEELGFAAHWGVSNPAKWMATANDTLQLVNFFESTNTSYEVNAQAGS</sequence>
<reference evidence="7 8" key="1">
    <citation type="submission" date="2019-06" db="EMBL/GenBank/DDBJ databases">
        <title>Sequencing the genomes of 1000 actinobacteria strains.</title>
        <authorList>
            <person name="Klenk H.-P."/>
        </authorList>
    </citation>
    <scope>NUCLEOTIDE SEQUENCE [LARGE SCALE GENOMIC DNA]</scope>
    <source>
        <strain evidence="7 8">DSM 19560</strain>
    </source>
</reference>
<comment type="subunit">
    <text evidence="2">Tetramer of two alpha and two beta subunits.</text>
</comment>
<keyword evidence="4 5" id="KW-0479">Metal-binding</keyword>
<keyword evidence="6" id="KW-1133">Transmembrane helix</keyword>
<feature type="binding site" evidence="5">
    <location>
        <position position="112"/>
    </location>
    <ligand>
        <name>Fe cation</name>
        <dbReference type="ChEBI" id="CHEBI:24875"/>
        <label>1</label>
    </ligand>
</feature>
<dbReference type="GO" id="GO:0046872">
    <property type="term" value="F:metal ion binding"/>
    <property type="evidence" value="ECO:0007669"/>
    <property type="project" value="UniProtKB-KW"/>
</dbReference>
<dbReference type="InterPro" id="IPR012348">
    <property type="entry name" value="RNR-like"/>
</dbReference>
<dbReference type="Gene3D" id="1.10.620.20">
    <property type="entry name" value="Ribonucleotide Reductase, subunit A"/>
    <property type="match status" value="1"/>
</dbReference>
<comment type="similarity">
    <text evidence="1 4">Belongs to the ribonucleoside diphosphate reductase small chain family.</text>
</comment>
<evidence type="ECO:0000256" key="3">
    <source>
        <dbReference type="ARBA" id="ARBA00047754"/>
    </source>
</evidence>
<feature type="binding site" evidence="5">
    <location>
        <position position="216"/>
    </location>
    <ligand>
        <name>Fe cation</name>
        <dbReference type="ChEBI" id="CHEBI:24875"/>
        <label>2</label>
    </ligand>
</feature>
<feature type="binding site" evidence="5">
    <location>
        <position position="78"/>
    </location>
    <ligand>
        <name>Fe cation</name>
        <dbReference type="ChEBI" id="CHEBI:24875"/>
        <label>1</label>
    </ligand>
</feature>
<protein>
    <recommendedName>
        <fullName evidence="4">Ribonucleoside-diphosphate reductase subunit beta</fullName>
        <ecNumber evidence="4">1.17.4.1</ecNumber>
    </recommendedName>
</protein>
<keyword evidence="8" id="KW-1185">Reference proteome</keyword>
<keyword evidence="4" id="KW-0215">Deoxyribonucleotide synthesis</keyword>
<feature type="binding site" evidence="5">
    <location>
        <position position="109"/>
    </location>
    <ligand>
        <name>Fe cation</name>
        <dbReference type="ChEBI" id="CHEBI:24875"/>
        <label>1</label>
    </ligand>
</feature>
<keyword evidence="6" id="KW-0472">Membrane</keyword>
<evidence type="ECO:0000256" key="4">
    <source>
        <dbReference type="PIRNR" id="PIRNR000355"/>
    </source>
</evidence>
<evidence type="ECO:0000313" key="7">
    <source>
        <dbReference type="EMBL" id="TWE11377.1"/>
    </source>
</evidence>
<comment type="cofactor">
    <cofactor evidence="4 5">
        <name>Fe cation</name>
        <dbReference type="ChEBI" id="CHEBI:24875"/>
    </cofactor>
    <text evidence="4 5">Binds 2 iron ions per subunit.</text>
</comment>
<dbReference type="PANTHER" id="PTHR23409:SF18">
    <property type="entry name" value="RIBONUCLEOSIDE-DIPHOSPHATE REDUCTASE SUBUNIT M2"/>
    <property type="match status" value="1"/>
</dbReference>
<evidence type="ECO:0000256" key="2">
    <source>
        <dbReference type="ARBA" id="ARBA00011209"/>
    </source>
</evidence>
<comment type="function">
    <text evidence="4">Provides the precursors necessary for DNA synthesis. Catalyzes the biosynthesis of deoxyribonucleotides from the corresponding ribonucleotides.</text>
</comment>
<dbReference type="InterPro" id="IPR009078">
    <property type="entry name" value="Ferritin-like_SF"/>
</dbReference>
<dbReference type="PANTHER" id="PTHR23409">
    <property type="entry name" value="RIBONUCLEOSIDE-DIPHOSPHATE REDUCTASE SMALL CHAIN"/>
    <property type="match status" value="1"/>
</dbReference>
<dbReference type="InterPro" id="IPR000358">
    <property type="entry name" value="RNR_small_fam"/>
</dbReference>
<keyword evidence="4 5" id="KW-0408">Iron</keyword>
<accession>A0A561E6Y0</accession>
<name>A0A561E6Y0_9MICO</name>
<dbReference type="AlphaFoldDB" id="A0A561E6Y0"/>